<feature type="region of interest" description="Disordered" evidence="1">
    <location>
        <begin position="47"/>
        <end position="124"/>
    </location>
</feature>
<feature type="region of interest" description="Disordered" evidence="1">
    <location>
        <begin position="149"/>
        <end position="272"/>
    </location>
</feature>
<keyword evidence="4" id="KW-1185">Reference proteome</keyword>
<evidence type="ECO:0000313" key="3">
    <source>
        <dbReference type="EMBL" id="KAK7486951.1"/>
    </source>
</evidence>
<feature type="compositionally biased region" description="Low complexity" evidence="1">
    <location>
        <begin position="416"/>
        <end position="431"/>
    </location>
</feature>
<evidence type="ECO:0000256" key="2">
    <source>
        <dbReference type="SAM" id="SignalP"/>
    </source>
</evidence>
<feature type="compositionally biased region" description="Polar residues" evidence="1">
    <location>
        <begin position="71"/>
        <end position="86"/>
    </location>
</feature>
<feature type="signal peptide" evidence="2">
    <location>
        <begin position="1"/>
        <end position="18"/>
    </location>
</feature>
<feature type="compositionally biased region" description="Basic and acidic residues" evidence="1">
    <location>
        <begin position="337"/>
        <end position="350"/>
    </location>
</feature>
<dbReference type="AlphaFoldDB" id="A0ABD0KIZ1"/>
<comment type="caution">
    <text evidence="3">The sequence shown here is derived from an EMBL/GenBank/DDBJ whole genome shotgun (WGS) entry which is preliminary data.</text>
</comment>
<sequence length="529" mass="57479">MLSYVVVLCATVLVGCQCQNLPGWYSRVRDLDNDVPEDNAQVIQSNTQTRNAAFGAPASGDNLSPYPRADQNPTAGSQRRSPSNQVPPWYSRVRGLTNNLPDYVDQSRQTANGYLGPSEAENSQNRLNTAINSQTRSRSAGQYPANVRNDRQQASNGGQLRSPGAANVRNDRQQASSGGQLRSPGAANVRNDRHQASNGGQLRSPGAAANRPARGSRPRNEYSDPLLSRENGPVSSASRQRQTGNYPDLSAGGESSRAGRQQNPADGGDTGIVRVSTSVVGRDSPFLHFLRRQQQKRGSASASAPATGQIPRNRQGSALARTLFGGQTRNLALGDQNRQRPETRDNRETDDNQNQTKNTTAHTEPNEPKQGGPKKQAEPVSEDSQTRNMAVGDESLQDRGSLQDPKAQYQPRYQGEGAANENNEKSSNAQADVVVPDRESDDNTDARADSVTAEPELEDDANDLKSKLFANLGGHIISFRTFFDSDVDSQNQLRSDFPPAFQRPETFHVLERILVAIAAIAPYPKDRQA</sequence>
<organism evidence="3 4">
    <name type="scientific">Batillaria attramentaria</name>
    <dbReference type="NCBI Taxonomy" id="370345"/>
    <lineage>
        <taxon>Eukaryota</taxon>
        <taxon>Metazoa</taxon>
        <taxon>Spiralia</taxon>
        <taxon>Lophotrochozoa</taxon>
        <taxon>Mollusca</taxon>
        <taxon>Gastropoda</taxon>
        <taxon>Caenogastropoda</taxon>
        <taxon>Sorbeoconcha</taxon>
        <taxon>Cerithioidea</taxon>
        <taxon>Batillariidae</taxon>
        <taxon>Batillaria</taxon>
    </lineage>
</organism>
<evidence type="ECO:0000313" key="4">
    <source>
        <dbReference type="Proteomes" id="UP001519460"/>
    </source>
</evidence>
<dbReference type="Proteomes" id="UP001519460">
    <property type="component" value="Unassembled WGS sequence"/>
</dbReference>
<accession>A0ABD0KIZ1</accession>
<feature type="compositionally biased region" description="Polar residues" evidence="1">
    <location>
        <begin position="296"/>
        <end position="316"/>
    </location>
</feature>
<feature type="region of interest" description="Disordered" evidence="1">
    <location>
        <begin position="416"/>
        <end position="459"/>
    </location>
</feature>
<feature type="chain" id="PRO_5044764474" evidence="2">
    <location>
        <begin position="19"/>
        <end position="529"/>
    </location>
</feature>
<dbReference type="EMBL" id="JACVVK020000171">
    <property type="protein sequence ID" value="KAK7486951.1"/>
    <property type="molecule type" value="Genomic_DNA"/>
</dbReference>
<proteinExistence type="predicted"/>
<keyword evidence="2" id="KW-0732">Signal</keyword>
<name>A0ABD0KIZ1_9CAEN</name>
<reference evidence="3 4" key="1">
    <citation type="journal article" date="2023" name="Sci. Data">
        <title>Genome assembly of the Korean intertidal mud-creeper Batillaria attramentaria.</title>
        <authorList>
            <person name="Patra A.K."/>
            <person name="Ho P.T."/>
            <person name="Jun S."/>
            <person name="Lee S.J."/>
            <person name="Kim Y."/>
            <person name="Won Y.J."/>
        </authorList>
    </citation>
    <scope>NUCLEOTIDE SEQUENCE [LARGE SCALE GENOMIC DNA]</scope>
    <source>
        <strain evidence="3">Wonlab-2016</strain>
    </source>
</reference>
<feature type="region of interest" description="Disordered" evidence="1">
    <location>
        <begin position="292"/>
        <end position="388"/>
    </location>
</feature>
<protein>
    <submittedName>
        <fullName evidence="3">Uncharacterized protein</fullName>
    </submittedName>
</protein>
<evidence type="ECO:0000256" key="1">
    <source>
        <dbReference type="SAM" id="MobiDB-lite"/>
    </source>
</evidence>
<feature type="compositionally biased region" description="Polar residues" evidence="1">
    <location>
        <begin position="96"/>
        <end position="112"/>
    </location>
</feature>
<gene>
    <name evidence="3" type="ORF">BaRGS_00021767</name>
</gene>
<feature type="compositionally biased region" description="Polar residues" evidence="1">
    <location>
        <begin position="233"/>
        <end position="245"/>
    </location>
</feature>